<dbReference type="InterPro" id="IPR013430">
    <property type="entry name" value="Toxin_antidote_HigA"/>
</dbReference>
<dbReference type="InterPro" id="IPR001387">
    <property type="entry name" value="Cro/C1-type_HTH"/>
</dbReference>
<dbReference type="Pfam" id="PF01381">
    <property type="entry name" value="HTH_3"/>
    <property type="match status" value="1"/>
</dbReference>
<reference evidence="4" key="1">
    <citation type="journal article" date="2019" name="Int. J. Syst. Evol. Microbiol.">
        <title>The Global Catalogue of Microorganisms (GCM) 10K type strain sequencing project: providing services to taxonomists for standard genome sequencing and annotation.</title>
        <authorList>
            <consortium name="The Broad Institute Genomics Platform"/>
            <consortium name="The Broad Institute Genome Sequencing Center for Infectious Disease"/>
            <person name="Wu L."/>
            <person name="Ma J."/>
        </authorList>
    </citation>
    <scope>NUCLEOTIDE SEQUENCE [LARGE SCALE GENOMIC DNA]</scope>
    <source>
        <strain evidence="4">NBRC 103632</strain>
    </source>
</reference>
<protein>
    <recommendedName>
        <fullName evidence="2">HTH cro/C1-type domain-containing protein</fullName>
    </recommendedName>
</protein>
<keyword evidence="4" id="KW-1185">Reference proteome</keyword>
<evidence type="ECO:0000313" key="4">
    <source>
        <dbReference type="Proteomes" id="UP001157440"/>
    </source>
</evidence>
<gene>
    <name evidence="3" type="ORF">GCM10007890_61370</name>
</gene>
<dbReference type="Proteomes" id="UP001157440">
    <property type="component" value="Unassembled WGS sequence"/>
</dbReference>
<evidence type="ECO:0000259" key="2">
    <source>
        <dbReference type="PROSITE" id="PS50943"/>
    </source>
</evidence>
<dbReference type="PANTHER" id="PTHR36924">
    <property type="entry name" value="ANTITOXIN HIGA-1"/>
    <property type="match status" value="1"/>
</dbReference>
<accession>A0AA37TKV1</accession>
<dbReference type="InterPro" id="IPR010982">
    <property type="entry name" value="Lambda_DNA-bd_dom_sf"/>
</dbReference>
<dbReference type="EMBL" id="BSPL01000033">
    <property type="protein sequence ID" value="GLS74122.1"/>
    <property type="molecule type" value="Genomic_DNA"/>
</dbReference>
<dbReference type="GO" id="GO:0003677">
    <property type="term" value="F:DNA binding"/>
    <property type="evidence" value="ECO:0007669"/>
    <property type="project" value="UniProtKB-KW"/>
</dbReference>
<dbReference type="CDD" id="cd00093">
    <property type="entry name" value="HTH_XRE"/>
    <property type="match status" value="1"/>
</dbReference>
<dbReference type="PANTHER" id="PTHR36924:SF1">
    <property type="entry name" value="ANTITOXIN HIGA-1"/>
    <property type="match status" value="1"/>
</dbReference>
<dbReference type="RefSeq" id="WP_238195539.1">
    <property type="nucleotide sequence ID" value="NZ_BPQZ01000005.1"/>
</dbReference>
<name>A0AA37TKV1_9HYPH</name>
<proteinExistence type="predicted"/>
<comment type="caution">
    <text evidence="3">The sequence shown here is derived from an EMBL/GenBank/DDBJ whole genome shotgun (WGS) entry which is preliminary data.</text>
</comment>
<dbReference type="PROSITE" id="PS50943">
    <property type="entry name" value="HTH_CROC1"/>
    <property type="match status" value="1"/>
</dbReference>
<dbReference type="Gene3D" id="1.10.260.40">
    <property type="entry name" value="lambda repressor-like DNA-binding domains"/>
    <property type="match status" value="1"/>
</dbReference>
<evidence type="ECO:0000313" key="3">
    <source>
        <dbReference type="EMBL" id="GLS74122.1"/>
    </source>
</evidence>
<dbReference type="AlphaFoldDB" id="A0AA37TKV1"/>
<feature type="domain" description="HTH cro/C1-type" evidence="2">
    <location>
        <begin position="23"/>
        <end position="70"/>
    </location>
</feature>
<sequence length="124" mass="13908">MSYRLENPGHPGGYVRRNIVEPRNLTVMDAAGLLDVPRQTLFDFLNEEAVLSPELALRIEAVFGVEMETLMEMQTQFDIADMRKRCQNLQSELAAKARSHLVASEAQETSAPPPTIIRRGHVFG</sequence>
<dbReference type="SUPFAM" id="SSF47413">
    <property type="entry name" value="lambda repressor-like DNA-binding domains"/>
    <property type="match status" value="1"/>
</dbReference>
<keyword evidence="1" id="KW-0238">DNA-binding</keyword>
<dbReference type="NCBIfam" id="TIGR02607">
    <property type="entry name" value="antidote_HigA"/>
    <property type="match status" value="1"/>
</dbReference>
<organism evidence="3 4">
    <name type="scientific">Methylobacterium tardum</name>
    <dbReference type="NCBI Taxonomy" id="374432"/>
    <lineage>
        <taxon>Bacteria</taxon>
        <taxon>Pseudomonadati</taxon>
        <taxon>Pseudomonadota</taxon>
        <taxon>Alphaproteobacteria</taxon>
        <taxon>Hyphomicrobiales</taxon>
        <taxon>Methylobacteriaceae</taxon>
        <taxon>Methylobacterium</taxon>
    </lineage>
</organism>
<evidence type="ECO:0000256" key="1">
    <source>
        <dbReference type="ARBA" id="ARBA00023125"/>
    </source>
</evidence>